<dbReference type="AlphaFoldDB" id="A0A2P9HR75"/>
<evidence type="ECO:0000313" key="2">
    <source>
        <dbReference type="Proteomes" id="UP000246073"/>
    </source>
</evidence>
<evidence type="ECO:0000313" key="1">
    <source>
        <dbReference type="EMBL" id="SPL66615.1"/>
    </source>
</evidence>
<dbReference type="EMBL" id="OOFM01000005">
    <property type="protein sequence ID" value="SPL66615.1"/>
    <property type="molecule type" value="Genomic_DNA"/>
</dbReference>
<sequence>MIAAFREGDANAVKPRCDGIAAESHLTASAPVTIETRLSQ</sequence>
<gene>
    <name evidence="1" type="ORF">OHAE_2482</name>
</gene>
<reference evidence="2" key="1">
    <citation type="submission" date="2017-12" db="EMBL/GenBank/DDBJ databases">
        <authorList>
            <person name="Diaz M."/>
        </authorList>
    </citation>
    <scope>NUCLEOTIDE SEQUENCE [LARGE SCALE GENOMIC DNA]</scope>
    <source>
        <strain evidence="2">FI11154</strain>
    </source>
</reference>
<organism evidence="1 2">
    <name type="scientific">Ochrobactrum soli</name>
    <dbReference type="NCBI Taxonomy" id="2448455"/>
    <lineage>
        <taxon>Bacteria</taxon>
        <taxon>Pseudomonadati</taxon>
        <taxon>Pseudomonadota</taxon>
        <taxon>Alphaproteobacteria</taxon>
        <taxon>Hyphomicrobiales</taxon>
        <taxon>Brucellaceae</taxon>
        <taxon>Brucella/Ochrobactrum group</taxon>
        <taxon>Ochrobactrum</taxon>
    </lineage>
</organism>
<accession>A0A2P9HR75</accession>
<proteinExistence type="predicted"/>
<protein>
    <submittedName>
        <fullName evidence="1">Uncharacterized protein</fullName>
    </submittedName>
</protein>
<dbReference type="Proteomes" id="UP000246073">
    <property type="component" value="Unassembled WGS sequence"/>
</dbReference>
<name>A0A2P9HR75_9HYPH</name>